<evidence type="ECO:0000313" key="4">
    <source>
        <dbReference type="Proteomes" id="UP000249123"/>
    </source>
</evidence>
<comment type="caution">
    <text evidence="3">The sequence shown here is derived from an EMBL/GenBank/DDBJ whole genome shotgun (WGS) entry which is preliminary data.</text>
</comment>
<dbReference type="OrthoDB" id="7620207at2"/>
<accession>A0A062TYP4</accession>
<accession>A0A328JYZ2</accession>
<evidence type="ECO:0000313" key="3">
    <source>
        <dbReference type="EMBL" id="RAN31291.1"/>
    </source>
</evidence>
<keyword evidence="4" id="KW-1185">Reference proteome</keyword>
<dbReference type="RefSeq" id="WP_034828675.1">
    <property type="nucleotide sequence ID" value="NZ_AWFA01000056.1"/>
</dbReference>
<dbReference type="EMBL" id="AWFB01000056">
    <property type="protein sequence ID" value="RAN31291.1"/>
    <property type="molecule type" value="Genomic_DNA"/>
</dbReference>
<dbReference type="AlphaFoldDB" id="A0A062TYP4"/>
<proteinExistence type="predicted"/>
<protein>
    <submittedName>
        <fullName evidence="3">Uncharacterized protein</fullName>
    </submittedName>
</protein>
<feature type="compositionally biased region" description="Basic and acidic residues" evidence="1">
    <location>
        <begin position="58"/>
        <end position="92"/>
    </location>
</feature>
<reference evidence="3 4" key="1">
    <citation type="submission" date="2013-04" db="EMBL/GenBank/DDBJ databases">
        <title>Hyphomonas sp. T24B3 Genome Sequencing.</title>
        <authorList>
            <person name="Lai Q."/>
            <person name="Shao Z."/>
        </authorList>
    </citation>
    <scope>NUCLEOTIDE SEQUENCE [LARGE SCALE GENOMIC DNA]</scope>
    <source>
        <strain evidence="3 4">T24B3</strain>
    </source>
</reference>
<dbReference type="PROSITE" id="PS51257">
    <property type="entry name" value="PROKAR_LIPOPROTEIN"/>
    <property type="match status" value="1"/>
</dbReference>
<evidence type="ECO:0000256" key="1">
    <source>
        <dbReference type="SAM" id="MobiDB-lite"/>
    </source>
</evidence>
<feature type="signal peptide" evidence="2">
    <location>
        <begin position="1"/>
        <end position="19"/>
    </location>
</feature>
<dbReference type="STRING" id="1280941.HY2_04480"/>
<feature type="region of interest" description="Disordered" evidence="1">
    <location>
        <begin position="58"/>
        <end position="102"/>
    </location>
</feature>
<sequence>MKRTLFLAALISAPLLVQACASADQTRRTEAWSRCSKAPNPDIRERCIQTEMALIEARERQEMESREAAERRAEEQQAKLEAHGVPSDEARQTVESGLKIPD</sequence>
<keyword evidence="2" id="KW-0732">Signal</keyword>
<dbReference type="Proteomes" id="UP000249123">
    <property type="component" value="Unassembled WGS sequence"/>
</dbReference>
<organism evidence="3 4">
    <name type="scientific">Hyphomonas pacifica</name>
    <dbReference type="NCBI Taxonomy" id="1280941"/>
    <lineage>
        <taxon>Bacteria</taxon>
        <taxon>Pseudomonadati</taxon>
        <taxon>Pseudomonadota</taxon>
        <taxon>Alphaproteobacteria</taxon>
        <taxon>Hyphomonadales</taxon>
        <taxon>Hyphomonadaceae</taxon>
        <taxon>Hyphomonas</taxon>
    </lineage>
</organism>
<feature type="chain" id="PRO_5043534108" evidence="2">
    <location>
        <begin position="20"/>
        <end position="102"/>
    </location>
</feature>
<gene>
    <name evidence="3" type="ORF">HY3_04175</name>
</gene>
<name>A0A062TYP4_9PROT</name>
<evidence type="ECO:0000256" key="2">
    <source>
        <dbReference type="SAM" id="SignalP"/>
    </source>
</evidence>